<dbReference type="STRING" id="882083.SacmaDRAFT_3988"/>
<sequence length="102" mass="11187">MRDGSERTDRISTVFADLVSGDSELVDAEFAGIIAANFAENPARWHVPIRTAVATAGQARPTHPATVTRNRCTPRTRGNRGPVRQRSPPNRRTATAPVARRR</sequence>
<evidence type="ECO:0000256" key="1">
    <source>
        <dbReference type="SAM" id="MobiDB-lite"/>
    </source>
</evidence>
<dbReference type="EMBL" id="CM001439">
    <property type="protein sequence ID" value="EHR52184.1"/>
    <property type="molecule type" value="Genomic_DNA"/>
</dbReference>
<feature type="compositionally biased region" description="Low complexity" evidence="1">
    <location>
        <begin position="88"/>
        <end position="102"/>
    </location>
</feature>
<protein>
    <submittedName>
        <fullName evidence="2">Uncharacterized protein</fullName>
    </submittedName>
</protein>
<dbReference type="HOGENOM" id="CLU_2275430_0_0_11"/>
<dbReference type="RefSeq" id="WP_009155562.1">
    <property type="nucleotide sequence ID" value="NZ_CM001439.1"/>
</dbReference>
<accession>H5X3W6</accession>
<gene>
    <name evidence="2" type="ORF">SacmaDRAFT_3988</name>
</gene>
<reference evidence="2 3" key="1">
    <citation type="journal article" date="2012" name="Stand. Genomic Sci.">
        <title>Genome sequence of the ocean sediment bacterium Saccharomonospora marina type strain (XMU15(T)).</title>
        <authorList>
            <person name="Klenk H.P."/>
            <person name="Lu M."/>
            <person name="Lucas S."/>
            <person name="Lapidus A."/>
            <person name="Copeland A."/>
            <person name="Pitluck S."/>
            <person name="Goodwin L.A."/>
            <person name="Han C."/>
            <person name="Tapia R."/>
            <person name="Brambilla E.M."/>
            <person name="Potter G."/>
            <person name="Land M."/>
            <person name="Ivanova N."/>
            <person name="Rohde M."/>
            <person name="Goker M."/>
            <person name="Detter J.C."/>
            <person name="Li W.J."/>
            <person name="Kyrpides N.C."/>
            <person name="Woyke T."/>
        </authorList>
    </citation>
    <scope>NUCLEOTIDE SEQUENCE [LARGE SCALE GENOMIC DNA]</scope>
    <source>
        <strain evidence="2 3">XMU15</strain>
    </source>
</reference>
<name>H5X3W6_9PSEU</name>
<evidence type="ECO:0000313" key="2">
    <source>
        <dbReference type="EMBL" id="EHR52184.1"/>
    </source>
</evidence>
<proteinExistence type="predicted"/>
<dbReference type="AlphaFoldDB" id="H5X3W6"/>
<dbReference type="Proteomes" id="UP000004926">
    <property type="component" value="Chromosome"/>
</dbReference>
<keyword evidence="3" id="KW-1185">Reference proteome</keyword>
<organism evidence="2 3">
    <name type="scientific">Saccharomonospora marina XMU15</name>
    <dbReference type="NCBI Taxonomy" id="882083"/>
    <lineage>
        <taxon>Bacteria</taxon>
        <taxon>Bacillati</taxon>
        <taxon>Actinomycetota</taxon>
        <taxon>Actinomycetes</taxon>
        <taxon>Pseudonocardiales</taxon>
        <taxon>Pseudonocardiaceae</taxon>
        <taxon>Saccharomonospora</taxon>
    </lineage>
</organism>
<feature type="region of interest" description="Disordered" evidence="1">
    <location>
        <begin position="55"/>
        <end position="102"/>
    </location>
</feature>
<evidence type="ECO:0000313" key="3">
    <source>
        <dbReference type="Proteomes" id="UP000004926"/>
    </source>
</evidence>